<keyword evidence="3" id="KW-1185">Reference proteome</keyword>
<protein>
    <recommendedName>
        <fullName evidence="1">Heterokaryon incompatibility domain-containing protein</fullName>
    </recommendedName>
</protein>
<dbReference type="AlphaFoldDB" id="A0A423WNG1"/>
<dbReference type="Proteomes" id="UP000284375">
    <property type="component" value="Unassembled WGS sequence"/>
</dbReference>
<evidence type="ECO:0000259" key="1">
    <source>
        <dbReference type="Pfam" id="PF06985"/>
    </source>
</evidence>
<reference evidence="2 3" key="1">
    <citation type="submission" date="2015-09" db="EMBL/GenBank/DDBJ databases">
        <title>Host preference determinants of Valsa canker pathogens revealed by comparative genomics.</title>
        <authorList>
            <person name="Yin Z."/>
            <person name="Huang L."/>
        </authorList>
    </citation>
    <scope>NUCLEOTIDE SEQUENCE [LARGE SCALE GENOMIC DNA]</scope>
    <source>
        <strain evidence="2 3">YSFL</strain>
    </source>
</reference>
<gene>
    <name evidence="2" type="ORF">VSDG_00080</name>
</gene>
<dbReference type="OrthoDB" id="4583699at2759"/>
<dbReference type="PANTHER" id="PTHR33112:SF10">
    <property type="entry name" value="TOL"/>
    <property type="match status" value="1"/>
</dbReference>
<feature type="domain" description="Heterokaryon incompatibility" evidence="1">
    <location>
        <begin position="32"/>
        <end position="180"/>
    </location>
</feature>
<dbReference type="Pfam" id="PF06985">
    <property type="entry name" value="HET"/>
    <property type="match status" value="1"/>
</dbReference>
<sequence length="525" mass="59551">MPTRLVDISGYEEGYVRLVVSSNIPKDSGELYLALSHCWGRKPFLVMQQHNKEEFENSVLVSSLAPNFQDAILVTRQLGFRYVWIDSLCIIQGSKEDWDNEAPMMNKVYRNAFLTLGAMASPHGYGGLFRNRDPKMTGLCPFKIRTEEAGDIECLLVNSDFWESQVRHAPLSQRAWVVQERILAPRSLYFAESQLFWECRQHHACELFPDGIPLEFMSDIKEPQAIDVVSVKAFEATLRRFDKSGSVDDPSDDDGVPWVPRQYESPYELWNDILESYAKCALTKPDDKLVAISGVVKDFANAVGDQYLAGLWRKNLINGLLWVAKDQRDPALSPETARPDNYRAPSWSWASIDAPGTKGQACERDLYGDYVQVLDVHIEPRADDPTGELRHACLHLQGQLVKTRHKPVFRGGAGGFGTFIADLEEEMTGDEFFCLPLREQVIGNKPYLRGLVLAPCPEEDETRSPCCDECFGKDLYVRVGTFDTPKGEPLKYLGMRKPTDWEDWGDESDHLWFSQDTPTSDFVIL</sequence>
<accession>A0A423WNG1</accession>
<dbReference type="PANTHER" id="PTHR33112">
    <property type="entry name" value="DOMAIN PROTEIN, PUTATIVE-RELATED"/>
    <property type="match status" value="1"/>
</dbReference>
<proteinExistence type="predicted"/>
<dbReference type="EMBL" id="LJZO01000001">
    <property type="protein sequence ID" value="ROW04998.1"/>
    <property type="molecule type" value="Genomic_DNA"/>
</dbReference>
<evidence type="ECO:0000313" key="3">
    <source>
        <dbReference type="Proteomes" id="UP000284375"/>
    </source>
</evidence>
<comment type="caution">
    <text evidence="2">The sequence shown here is derived from an EMBL/GenBank/DDBJ whole genome shotgun (WGS) entry which is preliminary data.</text>
</comment>
<organism evidence="2 3">
    <name type="scientific">Cytospora chrysosperma</name>
    <name type="common">Cytospora canker fungus</name>
    <name type="synonym">Sphaeria chrysosperma</name>
    <dbReference type="NCBI Taxonomy" id="252740"/>
    <lineage>
        <taxon>Eukaryota</taxon>
        <taxon>Fungi</taxon>
        <taxon>Dikarya</taxon>
        <taxon>Ascomycota</taxon>
        <taxon>Pezizomycotina</taxon>
        <taxon>Sordariomycetes</taxon>
        <taxon>Sordariomycetidae</taxon>
        <taxon>Diaporthales</taxon>
        <taxon>Cytosporaceae</taxon>
        <taxon>Cytospora</taxon>
    </lineage>
</organism>
<dbReference type="InterPro" id="IPR010730">
    <property type="entry name" value="HET"/>
</dbReference>
<dbReference type="STRING" id="252740.A0A423WNG1"/>
<name>A0A423WNG1_CYTCH</name>
<evidence type="ECO:0000313" key="2">
    <source>
        <dbReference type="EMBL" id="ROW04998.1"/>
    </source>
</evidence>